<proteinExistence type="predicted"/>
<keyword evidence="2" id="KW-1185">Reference proteome</keyword>
<accession>A0A9N9JMA2</accession>
<comment type="caution">
    <text evidence="1">The sequence shown here is derived from an EMBL/GenBank/DDBJ whole genome shotgun (WGS) entry which is preliminary data.</text>
</comment>
<reference evidence="1" key="1">
    <citation type="submission" date="2021-06" db="EMBL/GenBank/DDBJ databases">
        <authorList>
            <person name="Kallberg Y."/>
            <person name="Tangrot J."/>
            <person name="Rosling A."/>
        </authorList>
    </citation>
    <scope>NUCLEOTIDE SEQUENCE</scope>
    <source>
        <strain evidence="1">IN212</strain>
    </source>
</reference>
<dbReference type="EMBL" id="CAJVPZ010056542">
    <property type="protein sequence ID" value="CAG8785830.1"/>
    <property type="molecule type" value="Genomic_DNA"/>
</dbReference>
<feature type="non-terminal residue" evidence="1">
    <location>
        <position position="1"/>
    </location>
</feature>
<dbReference type="OrthoDB" id="128308at2759"/>
<protein>
    <submittedName>
        <fullName evidence="1">15442_t:CDS:1</fullName>
    </submittedName>
</protein>
<evidence type="ECO:0000313" key="2">
    <source>
        <dbReference type="Proteomes" id="UP000789396"/>
    </source>
</evidence>
<feature type="non-terminal residue" evidence="1">
    <location>
        <position position="61"/>
    </location>
</feature>
<name>A0A9N9JMA2_9GLOM</name>
<organism evidence="1 2">
    <name type="scientific">Racocetra fulgida</name>
    <dbReference type="NCBI Taxonomy" id="60492"/>
    <lineage>
        <taxon>Eukaryota</taxon>
        <taxon>Fungi</taxon>
        <taxon>Fungi incertae sedis</taxon>
        <taxon>Mucoromycota</taxon>
        <taxon>Glomeromycotina</taxon>
        <taxon>Glomeromycetes</taxon>
        <taxon>Diversisporales</taxon>
        <taxon>Gigasporaceae</taxon>
        <taxon>Racocetra</taxon>
    </lineage>
</organism>
<evidence type="ECO:0000313" key="1">
    <source>
        <dbReference type="EMBL" id="CAG8785830.1"/>
    </source>
</evidence>
<dbReference type="AlphaFoldDB" id="A0A9N9JMA2"/>
<gene>
    <name evidence="1" type="ORF">RFULGI_LOCUS16245</name>
</gene>
<dbReference type="Proteomes" id="UP000789396">
    <property type="component" value="Unassembled WGS sequence"/>
</dbReference>
<sequence length="61" mass="7231">NNSEIDDDVIVPDGLRKNYPKNIEFDQLPNRINKLFPQLFEIVTKKTKSTYRDLAMEVYNE</sequence>